<accession>A0A3M5UJV1</accession>
<proteinExistence type="predicted"/>
<gene>
    <name evidence="2" type="ORF">ALP29_201183</name>
</gene>
<name>A0A3M5UJV1_PSESX</name>
<feature type="region of interest" description="Disordered" evidence="1">
    <location>
        <begin position="96"/>
        <end position="185"/>
    </location>
</feature>
<evidence type="ECO:0000256" key="1">
    <source>
        <dbReference type="SAM" id="MobiDB-lite"/>
    </source>
</evidence>
<organism evidence="2 3">
    <name type="scientific">Pseudomonas syringae pv. avii</name>
    <dbReference type="NCBI Taxonomy" id="663959"/>
    <lineage>
        <taxon>Bacteria</taxon>
        <taxon>Pseudomonadati</taxon>
        <taxon>Pseudomonadota</taxon>
        <taxon>Gammaproteobacteria</taxon>
        <taxon>Pseudomonadales</taxon>
        <taxon>Pseudomonadaceae</taxon>
        <taxon>Pseudomonas</taxon>
        <taxon>Pseudomonas syringae</taxon>
    </lineage>
</organism>
<reference evidence="2 3" key="1">
    <citation type="submission" date="2018-08" db="EMBL/GenBank/DDBJ databases">
        <title>Recombination of ecologically and evolutionarily significant loci maintains genetic cohesion in the Pseudomonas syringae species complex.</title>
        <authorList>
            <person name="Dillon M."/>
            <person name="Thakur S."/>
            <person name="Almeida R.N.D."/>
            <person name="Weir B.S."/>
            <person name="Guttman D.S."/>
        </authorList>
    </citation>
    <scope>NUCLEOTIDE SEQUENCE [LARGE SCALE GENOMIC DNA]</scope>
    <source>
        <strain evidence="2 3">ICMP 14479</strain>
    </source>
</reference>
<protein>
    <submittedName>
        <fullName evidence="2">Uncharacterized protein</fullName>
    </submittedName>
</protein>
<sequence length="196" mass="21917">MFNGVDAKHHVQLPTPVRALRQHARHCRPQLVQRRHPHITTLRSHPQGQLVGGNGTEQAREPIATHQHHGLAISCRRQGRLTRRQQLRAALCETTFCPGPGQHDHQNRCRSQPARGRNDQCQRHNQHPGPQPESSHQVECHRSLTPGQEQAWRPGHRASGPAPTRRRPAAHPPPPGVPKANASHPTARCVGRCLGW</sequence>
<dbReference type="AlphaFoldDB" id="A0A3M5UJV1"/>
<dbReference type="Proteomes" id="UP000280395">
    <property type="component" value="Unassembled WGS sequence"/>
</dbReference>
<evidence type="ECO:0000313" key="2">
    <source>
        <dbReference type="EMBL" id="RMU46155.1"/>
    </source>
</evidence>
<comment type="caution">
    <text evidence="2">The sequence shown here is derived from an EMBL/GenBank/DDBJ whole genome shotgun (WGS) entry which is preliminary data.</text>
</comment>
<dbReference type="EMBL" id="RBUA01001293">
    <property type="protein sequence ID" value="RMU46155.1"/>
    <property type="molecule type" value="Genomic_DNA"/>
</dbReference>
<evidence type="ECO:0000313" key="3">
    <source>
        <dbReference type="Proteomes" id="UP000280395"/>
    </source>
</evidence>